<organism evidence="1">
    <name type="scientific">Arundo donax</name>
    <name type="common">Giant reed</name>
    <name type="synonym">Donax arundinaceus</name>
    <dbReference type="NCBI Taxonomy" id="35708"/>
    <lineage>
        <taxon>Eukaryota</taxon>
        <taxon>Viridiplantae</taxon>
        <taxon>Streptophyta</taxon>
        <taxon>Embryophyta</taxon>
        <taxon>Tracheophyta</taxon>
        <taxon>Spermatophyta</taxon>
        <taxon>Magnoliopsida</taxon>
        <taxon>Liliopsida</taxon>
        <taxon>Poales</taxon>
        <taxon>Poaceae</taxon>
        <taxon>PACMAD clade</taxon>
        <taxon>Arundinoideae</taxon>
        <taxon>Arundineae</taxon>
        <taxon>Arundo</taxon>
    </lineage>
</organism>
<accession>A0A0A9GIU6</accession>
<proteinExistence type="predicted"/>
<dbReference type="EMBL" id="GBRH01174547">
    <property type="protein sequence ID" value="JAE23349.1"/>
    <property type="molecule type" value="Transcribed_RNA"/>
</dbReference>
<reference evidence="1" key="2">
    <citation type="journal article" date="2015" name="Data Brief">
        <title>Shoot transcriptome of the giant reed, Arundo donax.</title>
        <authorList>
            <person name="Barrero R.A."/>
            <person name="Guerrero F.D."/>
            <person name="Moolhuijzen P."/>
            <person name="Goolsby J.A."/>
            <person name="Tidwell J."/>
            <person name="Bellgard S.E."/>
            <person name="Bellgard M.I."/>
        </authorList>
    </citation>
    <scope>NUCLEOTIDE SEQUENCE</scope>
    <source>
        <tissue evidence="1">Shoot tissue taken approximately 20 cm above the soil surface</tissue>
    </source>
</reference>
<sequence>MTRCRSQVCCQIGSSLLHAFKISIVPCFLSYRNTRSPMSVIYYLHAHNRLVGGSSPYCTTLYGYYFENDQMVQD</sequence>
<dbReference type="AlphaFoldDB" id="A0A0A9GIU6"/>
<name>A0A0A9GIU6_ARUDO</name>
<reference evidence="1" key="1">
    <citation type="submission" date="2014-09" db="EMBL/GenBank/DDBJ databases">
        <authorList>
            <person name="Magalhaes I.L.F."/>
            <person name="Oliveira U."/>
            <person name="Santos F.R."/>
            <person name="Vidigal T.H.D.A."/>
            <person name="Brescovit A.D."/>
            <person name="Santos A.J."/>
        </authorList>
    </citation>
    <scope>NUCLEOTIDE SEQUENCE</scope>
    <source>
        <tissue evidence="1">Shoot tissue taken approximately 20 cm above the soil surface</tissue>
    </source>
</reference>
<evidence type="ECO:0000313" key="1">
    <source>
        <dbReference type="EMBL" id="JAE23349.1"/>
    </source>
</evidence>
<protein>
    <submittedName>
        <fullName evidence="1">Uncharacterized protein</fullName>
    </submittedName>
</protein>